<accession>A0ACB7SXI7</accession>
<keyword evidence="2" id="KW-1185">Reference proteome</keyword>
<dbReference type="EMBL" id="CM023482">
    <property type="protein sequence ID" value="KAH6938538.1"/>
    <property type="molecule type" value="Genomic_DNA"/>
</dbReference>
<name>A0ACB7SXI7_HYAAI</name>
<proteinExistence type="predicted"/>
<evidence type="ECO:0000313" key="1">
    <source>
        <dbReference type="EMBL" id="KAH6938538.1"/>
    </source>
</evidence>
<evidence type="ECO:0000313" key="2">
    <source>
        <dbReference type="Proteomes" id="UP000821845"/>
    </source>
</evidence>
<protein>
    <submittedName>
        <fullName evidence="1">Uncharacterized protein</fullName>
    </submittedName>
</protein>
<organism evidence="1 2">
    <name type="scientific">Hyalomma asiaticum</name>
    <name type="common">Tick</name>
    <dbReference type="NCBI Taxonomy" id="266040"/>
    <lineage>
        <taxon>Eukaryota</taxon>
        <taxon>Metazoa</taxon>
        <taxon>Ecdysozoa</taxon>
        <taxon>Arthropoda</taxon>
        <taxon>Chelicerata</taxon>
        <taxon>Arachnida</taxon>
        <taxon>Acari</taxon>
        <taxon>Parasitiformes</taxon>
        <taxon>Ixodida</taxon>
        <taxon>Ixodoidea</taxon>
        <taxon>Ixodidae</taxon>
        <taxon>Hyalomminae</taxon>
        <taxon>Hyalomma</taxon>
    </lineage>
</organism>
<reference evidence="1" key="1">
    <citation type="submission" date="2020-05" db="EMBL/GenBank/DDBJ databases">
        <title>Large-scale comparative analyses of tick genomes elucidate their genetic diversity and vector capacities.</title>
        <authorList>
            <person name="Jia N."/>
            <person name="Wang J."/>
            <person name="Shi W."/>
            <person name="Du L."/>
            <person name="Sun Y."/>
            <person name="Zhan W."/>
            <person name="Jiang J."/>
            <person name="Wang Q."/>
            <person name="Zhang B."/>
            <person name="Ji P."/>
            <person name="Sakyi L.B."/>
            <person name="Cui X."/>
            <person name="Yuan T."/>
            <person name="Jiang B."/>
            <person name="Yang W."/>
            <person name="Lam T.T.-Y."/>
            <person name="Chang Q."/>
            <person name="Ding S."/>
            <person name="Wang X."/>
            <person name="Zhu J."/>
            <person name="Ruan X."/>
            <person name="Zhao L."/>
            <person name="Wei J."/>
            <person name="Que T."/>
            <person name="Du C."/>
            <person name="Cheng J."/>
            <person name="Dai P."/>
            <person name="Han X."/>
            <person name="Huang E."/>
            <person name="Gao Y."/>
            <person name="Liu J."/>
            <person name="Shao H."/>
            <person name="Ye R."/>
            <person name="Li L."/>
            <person name="Wei W."/>
            <person name="Wang X."/>
            <person name="Wang C."/>
            <person name="Yang T."/>
            <person name="Huo Q."/>
            <person name="Li W."/>
            <person name="Guo W."/>
            <person name="Chen H."/>
            <person name="Zhou L."/>
            <person name="Ni X."/>
            <person name="Tian J."/>
            <person name="Zhou Y."/>
            <person name="Sheng Y."/>
            <person name="Liu T."/>
            <person name="Pan Y."/>
            <person name="Xia L."/>
            <person name="Li J."/>
            <person name="Zhao F."/>
            <person name="Cao W."/>
        </authorList>
    </citation>
    <scope>NUCLEOTIDE SEQUENCE</scope>
    <source>
        <strain evidence="1">Hyas-2018</strain>
    </source>
</reference>
<sequence>MQDHGNYEFGFNIEGLSWDQFQQESGDALGRKTGAYGFRDTDGRLRLVEYVADELGFRVKVQTNEPGTKDTAMPSVVIDSATPASGIASDSRSSTSSSTPSESTSEAIVSPPPARLLRRLSPLPPILPRSLAASMATKVSSASERDSKVARSSDREMRAQEPQREQTSSSLRLPPSKSLAEKFEAPLLPTGAVKMDSHPALRQYSPNIFQLGRPVYLGHAAPAPYLQNHPPYAPVGPSAAGGPYAPPSLPRDNRAKGAALVPKEVNGKIVPHVALIRADGTLSTDEPYSAGGYPKRPEQGLRPHPNLYNRAALPVPGTPLFSSQNTPNVGNIFPINTVHPASLGFRAESFPFYAPGGYYGHSGTSAIAPQQQQQPPPSVPGYQPLPQGLTVNYFLANSLPLTGRPAQTAPAIQPQPVPIEQPLVPRLQRPRVVNAVYLPQRLDAVPLRTTPRAPQQSPSVLPSFPDAQQVLYGQRLYPQARQNADLQEDISYRGSRAAAAFDEQYVPSSALALQDDYARRLHPPYALQRQHEGLPVV</sequence>
<gene>
    <name evidence="1" type="ORF">HPB50_010330</name>
</gene>
<dbReference type="Proteomes" id="UP000821845">
    <property type="component" value="Chromosome 2"/>
</dbReference>
<comment type="caution">
    <text evidence="1">The sequence shown here is derived from an EMBL/GenBank/DDBJ whole genome shotgun (WGS) entry which is preliminary data.</text>
</comment>